<feature type="compositionally biased region" description="Pro residues" evidence="1">
    <location>
        <begin position="43"/>
        <end position="52"/>
    </location>
</feature>
<keyword evidence="3" id="KW-1185">Reference proteome</keyword>
<evidence type="ECO:0000256" key="1">
    <source>
        <dbReference type="SAM" id="MobiDB-lite"/>
    </source>
</evidence>
<dbReference type="EMBL" id="BAAAMU010000036">
    <property type="protein sequence ID" value="GAA1645842.1"/>
    <property type="molecule type" value="Genomic_DNA"/>
</dbReference>
<name>A0ABN2FGR3_9ACTN</name>
<comment type="caution">
    <text evidence="2">The sequence shown here is derived from an EMBL/GenBank/DDBJ whole genome shotgun (WGS) entry which is preliminary data.</text>
</comment>
<organism evidence="2 3">
    <name type="scientific">Nonomuraea maheshkhaliensis</name>
    <dbReference type="NCBI Taxonomy" id="419590"/>
    <lineage>
        <taxon>Bacteria</taxon>
        <taxon>Bacillati</taxon>
        <taxon>Actinomycetota</taxon>
        <taxon>Actinomycetes</taxon>
        <taxon>Streptosporangiales</taxon>
        <taxon>Streptosporangiaceae</taxon>
        <taxon>Nonomuraea</taxon>
    </lineage>
</organism>
<feature type="region of interest" description="Disordered" evidence="1">
    <location>
        <begin position="34"/>
        <end position="85"/>
    </location>
</feature>
<protein>
    <submittedName>
        <fullName evidence="2">Uncharacterized protein</fullName>
    </submittedName>
</protein>
<dbReference type="Proteomes" id="UP001500064">
    <property type="component" value="Unassembled WGS sequence"/>
</dbReference>
<accession>A0ABN2FGR3</accession>
<reference evidence="2 3" key="1">
    <citation type="journal article" date="2019" name="Int. J. Syst. Evol. Microbiol.">
        <title>The Global Catalogue of Microorganisms (GCM) 10K type strain sequencing project: providing services to taxonomists for standard genome sequencing and annotation.</title>
        <authorList>
            <consortium name="The Broad Institute Genomics Platform"/>
            <consortium name="The Broad Institute Genome Sequencing Center for Infectious Disease"/>
            <person name="Wu L."/>
            <person name="Ma J."/>
        </authorList>
    </citation>
    <scope>NUCLEOTIDE SEQUENCE [LARGE SCALE GENOMIC DNA]</scope>
    <source>
        <strain evidence="2 3">JCM 13929</strain>
    </source>
</reference>
<gene>
    <name evidence="2" type="ORF">GCM10009733_048740</name>
</gene>
<evidence type="ECO:0000313" key="2">
    <source>
        <dbReference type="EMBL" id="GAA1645842.1"/>
    </source>
</evidence>
<proteinExistence type="predicted"/>
<evidence type="ECO:0000313" key="3">
    <source>
        <dbReference type="Proteomes" id="UP001500064"/>
    </source>
</evidence>
<sequence>MPAVLGQDFFQMQLVFQGDQGGVVEKVGESQRILHPRETIRSPPNPVPPFPKYPKSGAVRGSGGGGRGENVRVRCGLRRSDGGTA</sequence>